<keyword evidence="3" id="KW-1185">Reference proteome</keyword>
<protein>
    <submittedName>
        <fullName evidence="2">Uncharacterized protein</fullName>
    </submittedName>
</protein>
<dbReference type="Proteomes" id="UP000619788">
    <property type="component" value="Unassembled WGS sequence"/>
</dbReference>
<proteinExistence type="predicted"/>
<name>A0A8J3SJW5_9ACTN</name>
<organism evidence="2 3">
    <name type="scientific">Planobispora siamensis</name>
    <dbReference type="NCBI Taxonomy" id="936338"/>
    <lineage>
        <taxon>Bacteria</taxon>
        <taxon>Bacillati</taxon>
        <taxon>Actinomycetota</taxon>
        <taxon>Actinomycetes</taxon>
        <taxon>Streptosporangiales</taxon>
        <taxon>Streptosporangiaceae</taxon>
        <taxon>Planobispora</taxon>
    </lineage>
</organism>
<dbReference type="EMBL" id="BOOJ01000040">
    <property type="protein sequence ID" value="GIH94272.1"/>
    <property type="molecule type" value="Genomic_DNA"/>
</dbReference>
<dbReference type="AlphaFoldDB" id="A0A8J3SJW5"/>
<gene>
    <name evidence="2" type="ORF">Psi01_49020</name>
</gene>
<reference evidence="2 3" key="1">
    <citation type="submission" date="2021-01" db="EMBL/GenBank/DDBJ databases">
        <title>Whole genome shotgun sequence of Planobispora siamensis NBRC 107568.</title>
        <authorList>
            <person name="Komaki H."/>
            <person name="Tamura T."/>
        </authorList>
    </citation>
    <scope>NUCLEOTIDE SEQUENCE [LARGE SCALE GENOMIC DNA]</scope>
    <source>
        <strain evidence="2 3">NBRC 107568</strain>
    </source>
</reference>
<evidence type="ECO:0000256" key="1">
    <source>
        <dbReference type="SAM" id="MobiDB-lite"/>
    </source>
</evidence>
<feature type="region of interest" description="Disordered" evidence="1">
    <location>
        <begin position="75"/>
        <end position="94"/>
    </location>
</feature>
<accession>A0A8J3SJW5</accession>
<comment type="caution">
    <text evidence="2">The sequence shown here is derived from an EMBL/GenBank/DDBJ whole genome shotgun (WGS) entry which is preliminary data.</text>
</comment>
<evidence type="ECO:0000313" key="2">
    <source>
        <dbReference type="EMBL" id="GIH94272.1"/>
    </source>
</evidence>
<evidence type="ECO:0000313" key="3">
    <source>
        <dbReference type="Proteomes" id="UP000619788"/>
    </source>
</evidence>
<sequence length="111" mass="11433">MHPFVRNYPLARLMSSAPTGQGAWGSGGGQGTVWAVIAAAISATTVNGTAKSSAAVGAQERAAGDRAGGVVARTGHTVTQPHRHPRVYPPAGAHPASARSRYVLFSFRVIE</sequence>